<dbReference type="AlphaFoldDB" id="A0AA97LFG7"/>
<name>A0AA97LFG7_EUBMA</name>
<accession>A0AA97LFG7</accession>
<proteinExistence type="predicted"/>
<dbReference type="GeneID" id="129341943"/>
<dbReference type="Gene3D" id="3.30.70.1820">
    <property type="entry name" value="L1 transposable element, RRM domain"/>
    <property type="match status" value="1"/>
</dbReference>
<organism evidence="1 2">
    <name type="scientific">Eublepharis macularius</name>
    <name type="common">Leopard gecko</name>
    <name type="synonym">Cyrtodactylus macularius</name>
    <dbReference type="NCBI Taxonomy" id="481883"/>
    <lineage>
        <taxon>Eukaryota</taxon>
        <taxon>Metazoa</taxon>
        <taxon>Chordata</taxon>
        <taxon>Craniata</taxon>
        <taxon>Vertebrata</taxon>
        <taxon>Euteleostomi</taxon>
        <taxon>Lepidosauria</taxon>
        <taxon>Squamata</taxon>
        <taxon>Bifurcata</taxon>
        <taxon>Gekkota</taxon>
        <taxon>Eublepharidae</taxon>
        <taxon>Eublepharinae</taxon>
        <taxon>Eublepharis</taxon>
    </lineage>
</organism>
<evidence type="ECO:0000313" key="1">
    <source>
        <dbReference type="Proteomes" id="UP001190640"/>
    </source>
</evidence>
<evidence type="ECO:0000313" key="2">
    <source>
        <dbReference type="RefSeq" id="XP_054853276.1"/>
    </source>
</evidence>
<gene>
    <name evidence="2" type="primary">LOC129341943</name>
</gene>
<dbReference type="RefSeq" id="XP_054853276.1">
    <property type="nucleotide sequence ID" value="XM_054997301.1"/>
</dbReference>
<sequence>MIWPNPHFLFVSVPFSQPRHCSSRYALSHSACSPPSPRHNCASFPYHMIMVDRAQTILRLQNVKEEESENLKDLVSEFLASFAKATKEELKSDILEVRRTSSKYAMKRQLPREIIIDFSSKKTRDTILYNSSNVDLDFLGNKVKVLKDIPFLARKRRFKYKRFAALLRKRDIKYKWLFPEGIWFRYKDQAYKIISEVQLKDFVLNHQEFEQEEDPESEGGSGEEGVSAAIVAVQRELRPRRRGGRRPDPDCSLYLVRSTNLIAY</sequence>
<dbReference type="KEGG" id="emc:129341943"/>
<dbReference type="Proteomes" id="UP001190640">
    <property type="component" value="Chromosome 14"/>
</dbReference>
<reference evidence="2" key="1">
    <citation type="submission" date="2025-08" db="UniProtKB">
        <authorList>
            <consortium name="RefSeq"/>
        </authorList>
    </citation>
    <scope>IDENTIFICATION</scope>
    <source>
        <tissue evidence="2">Blood</tissue>
    </source>
</reference>
<protein>
    <submittedName>
        <fullName evidence="2">Uncharacterized protein LOC129341943</fullName>
    </submittedName>
</protein>
<keyword evidence="1" id="KW-1185">Reference proteome</keyword>